<evidence type="ECO:0000256" key="3">
    <source>
        <dbReference type="ARBA" id="ARBA00009263"/>
    </source>
</evidence>
<dbReference type="EC" id="4.2.1.47" evidence="4 8"/>
<dbReference type="Pfam" id="PF16363">
    <property type="entry name" value="GDP_Man_Dehyd"/>
    <property type="match status" value="1"/>
</dbReference>
<sequence length="337" mass="36955">MTIGPTAGSEPKTALIFGVSGQDGAYLAQLLLGKGYAVHGTSRDREMSSFSNLRRLGIFGRVALHSAVLTDFRSVVEVVARVRPAEIYNLASQASVGLSFEQPVETLNSTITSTINILEAIRFLKLDARFYNASSSECFGNTGDPADESTPFHPRSPYGVGKAAAYWAVANYREAYGLFACSGILFNHESPLRPVRYVTQKIVRGAADIAERKTDSLELGTLSIARDWGWAPEYVDAMARMLAHDQPEDFVIATGEAHRLEDFVERAFSYFGLDWRRHVHGNAALLRPSDIAFSVGNPAKAEQLLGWRAERRMADVVAGLAEAEMARRAQRTDGHAQ</sequence>
<dbReference type="HAMAP" id="MF_00955">
    <property type="entry name" value="GDP_Man_dehydratase"/>
    <property type="match status" value="1"/>
</dbReference>
<evidence type="ECO:0000313" key="11">
    <source>
        <dbReference type="Proteomes" id="UP000249605"/>
    </source>
</evidence>
<keyword evidence="6 8" id="KW-0456">Lyase</keyword>
<dbReference type="InterPro" id="IPR016040">
    <property type="entry name" value="NAD(P)-bd_dom"/>
</dbReference>
<dbReference type="AlphaFoldDB" id="A0A2U9SGP8"/>
<evidence type="ECO:0000256" key="6">
    <source>
        <dbReference type="ARBA" id="ARBA00023239"/>
    </source>
</evidence>
<dbReference type="PANTHER" id="PTHR43715">
    <property type="entry name" value="GDP-MANNOSE 4,6-DEHYDRATASE"/>
    <property type="match status" value="1"/>
</dbReference>
<evidence type="ECO:0000259" key="9">
    <source>
        <dbReference type="Pfam" id="PF16363"/>
    </source>
</evidence>
<keyword evidence="11" id="KW-1185">Reference proteome</keyword>
<evidence type="ECO:0000313" key="10">
    <source>
        <dbReference type="EMBL" id="AWU97907.1"/>
    </source>
</evidence>
<gene>
    <name evidence="8" type="primary">gmd</name>
    <name evidence="10" type="ORF">DM194_26860</name>
</gene>
<geneLocation type="plasmid" evidence="10 11">
    <name>unnamed5</name>
</geneLocation>
<reference evidence="10 11" key="1">
    <citation type="submission" date="2018-06" db="EMBL/GenBank/DDBJ databases">
        <title>Complete genome sequencing of Azospirillum sp. M2T2B2.</title>
        <authorList>
            <person name="Heo J."/>
            <person name="Kim S.-J."/>
            <person name="Kwon S.-W."/>
            <person name="Anandham R."/>
        </authorList>
    </citation>
    <scope>NUCLEOTIDE SEQUENCE [LARGE SCALE GENOMIC DNA]</scope>
    <source>
        <strain evidence="10 11">M2T2B2</strain>
        <plasmid evidence="10 11">unnamed5</plasmid>
    </source>
</reference>
<evidence type="ECO:0000256" key="7">
    <source>
        <dbReference type="ARBA" id="ARBA00059383"/>
    </source>
</evidence>
<feature type="domain" description="NAD(P)-binding" evidence="9">
    <location>
        <begin position="15"/>
        <end position="317"/>
    </location>
</feature>
<dbReference type="Proteomes" id="UP000249605">
    <property type="component" value="Plasmid unnamed5"/>
</dbReference>
<dbReference type="SUPFAM" id="SSF51735">
    <property type="entry name" value="NAD(P)-binding Rossmann-fold domains"/>
    <property type="match status" value="1"/>
</dbReference>
<evidence type="ECO:0000256" key="2">
    <source>
        <dbReference type="ARBA" id="ARBA00001937"/>
    </source>
</evidence>
<dbReference type="GO" id="GO:0070401">
    <property type="term" value="F:NADP+ binding"/>
    <property type="evidence" value="ECO:0007669"/>
    <property type="project" value="UniProtKB-UniRule"/>
</dbReference>
<comment type="caution">
    <text evidence="8">Lacks conserved residue(s) required for the propagation of feature annotation.</text>
</comment>
<dbReference type="PANTHER" id="PTHR43715:SF1">
    <property type="entry name" value="GDP-MANNOSE 4,6 DEHYDRATASE"/>
    <property type="match status" value="1"/>
</dbReference>
<dbReference type="RefSeq" id="WP_111070702.1">
    <property type="nucleotide sequence ID" value="NZ_CP029835.1"/>
</dbReference>
<comment type="similarity">
    <text evidence="3 8">Belongs to the NAD(P)-dependent epimerase/dehydratase family. GDP-mannose 4,6-dehydratase subfamily.</text>
</comment>
<evidence type="ECO:0000256" key="5">
    <source>
        <dbReference type="ARBA" id="ARBA00022458"/>
    </source>
</evidence>
<dbReference type="InterPro" id="IPR036291">
    <property type="entry name" value="NAD(P)-bd_dom_sf"/>
</dbReference>
<name>A0A2U9SGP8_9PROT</name>
<dbReference type="InterPro" id="IPR006368">
    <property type="entry name" value="GDP_Man_deHydtase"/>
</dbReference>
<dbReference type="CDD" id="cd05260">
    <property type="entry name" value="GDP_MD_SDR_e"/>
    <property type="match status" value="1"/>
</dbReference>
<accession>A0A2U9SGP8</accession>
<keyword evidence="10" id="KW-0614">Plasmid</keyword>
<evidence type="ECO:0000256" key="8">
    <source>
        <dbReference type="HAMAP-Rule" id="MF_00955"/>
    </source>
</evidence>
<keyword evidence="5" id="KW-0536">Nodulation</keyword>
<dbReference type="Gene3D" id="3.40.50.720">
    <property type="entry name" value="NAD(P)-binding Rossmann-like Domain"/>
    <property type="match status" value="1"/>
</dbReference>
<dbReference type="FunFam" id="3.40.50.720:FF:000924">
    <property type="entry name" value="GDP-mannose 4,6 dehydratase"/>
    <property type="match status" value="1"/>
</dbReference>
<protein>
    <recommendedName>
        <fullName evidence="4 8">GDP-mannose 4,6-dehydratase</fullName>
        <ecNumber evidence="4 8">4.2.1.47</ecNumber>
    </recommendedName>
    <alternativeName>
        <fullName evidence="8">GDP-D-mannose dehydratase</fullName>
    </alternativeName>
</protein>
<comment type="function">
    <text evidence="7 8">Catalyzes the conversion of GDP-D-mannose to GDP-4-dehydro-6-deoxy-D-mannose.</text>
</comment>
<dbReference type="EMBL" id="CP029835">
    <property type="protein sequence ID" value="AWU97907.1"/>
    <property type="molecule type" value="Genomic_DNA"/>
</dbReference>
<proteinExistence type="inferred from homology"/>
<dbReference type="OrthoDB" id="9779041at2"/>
<dbReference type="KEGG" id="azm:DM194_26860"/>
<evidence type="ECO:0000256" key="1">
    <source>
        <dbReference type="ARBA" id="ARBA00000188"/>
    </source>
</evidence>
<organism evidence="10 11">
    <name type="scientific">Azospirillum ramasamyi</name>
    <dbReference type="NCBI Taxonomy" id="682998"/>
    <lineage>
        <taxon>Bacteria</taxon>
        <taxon>Pseudomonadati</taxon>
        <taxon>Pseudomonadota</taxon>
        <taxon>Alphaproteobacteria</taxon>
        <taxon>Rhodospirillales</taxon>
        <taxon>Azospirillaceae</taxon>
        <taxon>Azospirillum</taxon>
    </lineage>
</organism>
<dbReference type="GO" id="GO:0042351">
    <property type="term" value="P:'de novo' GDP-L-fucose biosynthetic process"/>
    <property type="evidence" value="ECO:0007669"/>
    <property type="project" value="TreeGrafter"/>
</dbReference>
<evidence type="ECO:0000256" key="4">
    <source>
        <dbReference type="ARBA" id="ARBA00011989"/>
    </source>
</evidence>
<comment type="catalytic activity">
    <reaction evidence="1 8">
        <text>GDP-alpha-D-mannose = GDP-4-dehydro-alpha-D-rhamnose + H2O</text>
        <dbReference type="Rhea" id="RHEA:23820"/>
        <dbReference type="ChEBI" id="CHEBI:15377"/>
        <dbReference type="ChEBI" id="CHEBI:57527"/>
        <dbReference type="ChEBI" id="CHEBI:57964"/>
        <dbReference type="EC" id="4.2.1.47"/>
    </reaction>
</comment>
<dbReference type="GO" id="GO:0008446">
    <property type="term" value="F:GDP-mannose 4,6-dehydratase activity"/>
    <property type="evidence" value="ECO:0007669"/>
    <property type="project" value="UniProtKB-UniRule"/>
</dbReference>
<comment type="cofactor">
    <cofactor evidence="2 8">
        <name>NADP(+)</name>
        <dbReference type="ChEBI" id="CHEBI:58349"/>
    </cofactor>
</comment>
<dbReference type="Gene3D" id="3.90.25.10">
    <property type="entry name" value="UDP-galactose 4-epimerase, domain 1"/>
    <property type="match status" value="1"/>
</dbReference>
<keyword evidence="8" id="KW-0521">NADP</keyword>